<protein>
    <submittedName>
        <fullName evidence="4">HD domain-containing protein</fullName>
    </submittedName>
</protein>
<feature type="transmembrane region" description="Helical" evidence="1">
    <location>
        <begin position="6"/>
        <end position="22"/>
    </location>
</feature>
<dbReference type="PROSITE" id="PS51832">
    <property type="entry name" value="HD_GYP"/>
    <property type="match status" value="1"/>
</dbReference>
<comment type="caution">
    <text evidence="4">The sequence shown here is derived from an EMBL/GenBank/DDBJ whole genome shotgun (WGS) entry which is preliminary data.</text>
</comment>
<evidence type="ECO:0000313" key="4">
    <source>
        <dbReference type="EMBL" id="HGV97872.1"/>
    </source>
</evidence>
<dbReference type="InterPro" id="IPR006674">
    <property type="entry name" value="HD_domain"/>
</dbReference>
<feature type="transmembrane region" description="Helical" evidence="1">
    <location>
        <begin position="54"/>
        <end position="74"/>
    </location>
</feature>
<feature type="domain" description="HD-GYP" evidence="3">
    <location>
        <begin position="247"/>
        <end position="439"/>
    </location>
</feature>
<organism evidence="4">
    <name type="scientific">candidate division WOR-3 bacterium</name>
    <dbReference type="NCBI Taxonomy" id="2052148"/>
    <lineage>
        <taxon>Bacteria</taxon>
        <taxon>Bacteria division WOR-3</taxon>
    </lineage>
</organism>
<dbReference type="InterPro" id="IPR006675">
    <property type="entry name" value="HDIG_dom"/>
</dbReference>
<keyword evidence="1" id="KW-0812">Transmembrane</keyword>
<proteinExistence type="predicted"/>
<dbReference type="Pfam" id="PF01590">
    <property type="entry name" value="GAF"/>
    <property type="match status" value="1"/>
</dbReference>
<dbReference type="EMBL" id="DTGZ01000112">
    <property type="protein sequence ID" value="HGV97872.1"/>
    <property type="molecule type" value="Genomic_DNA"/>
</dbReference>
<feature type="domain" description="HD" evidence="2">
    <location>
        <begin position="269"/>
        <end position="391"/>
    </location>
</feature>
<evidence type="ECO:0000259" key="3">
    <source>
        <dbReference type="PROSITE" id="PS51832"/>
    </source>
</evidence>
<accession>A0A7C4X991</accession>
<dbReference type="InterPro" id="IPR003607">
    <property type="entry name" value="HD/PDEase_dom"/>
</dbReference>
<evidence type="ECO:0000256" key="1">
    <source>
        <dbReference type="SAM" id="Phobius"/>
    </source>
</evidence>
<dbReference type="SMART" id="SM00471">
    <property type="entry name" value="HDc"/>
    <property type="match status" value="1"/>
</dbReference>
<reference evidence="4" key="1">
    <citation type="journal article" date="2020" name="mSystems">
        <title>Genome- and Community-Level Interaction Insights into Carbon Utilization and Element Cycling Functions of Hydrothermarchaeota in Hydrothermal Sediment.</title>
        <authorList>
            <person name="Zhou Z."/>
            <person name="Liu Y."/>
            <person name="Xu W."/>
            <person name="Pan J."/>
            <person name="Luo Z.H."/>
            <person name="Li M."/>
        </authorList>
    </citation>
    <scope>NUCLEOTIDE SEQUENCE [LARGE SCALE GENOMIC DNA]</scope>
    <source>
        <strain evidence="4">SpSt-774</strain>
    </source>
</reference>
<dbReference type="InterPro" id="IPR029016">
    <property type="entry name" value="GAF-like_dom_sf"/>
</dbReference>
<dbReference type="AlphaFoldDB" id="A0A7C4X991"/>
<dbReference type="NCBIfam" id="TIGR00277">
    <property type="entry name" value="HDIG"/>
    <property type="match status" value="1"/>
</dbReference>
<dbReference type="InterPro" id="IPR037522">
    <property type="entry name" value="HD_GYP_dom"/>
</dbReference>
<dbReference type="CDD" id="cd00077">
    <property type="entry name" value="HDc"/>
    <property type="match status" value="1"/>
</dbReference>
<keyword evidence="1" id="KW-0472">Membrane</keyword>
<feature type="transmembrane region" description="Helical" evidence="1">
    <location>
        <begin position="29"/>
        <end position="48"/>
    </location>
</feature>
<dbReference type="SUPFAM" id="SSF55781">
    <property type="entry name" value="GAF domain-like"/>
    <property type="match status" value="1"/>
</dbReference>
<evidence type="ECO:0000259" key="2">
    <source>
        <dbReference type="PROSITE" id="PS51831"/>
    </source>
</evidence>
<dbReference type="SMART" id="SM00065">
    <property type="entry name" value="GAF"/>
    <property type="match status" value="1"/>
</dbReference>
<dbReference type="Gene3D" id="1.10.3210.10">
    <property type="entry name" value="Hypothetical protein af1432"/>
    <property type="match status" value="1"/>
</dbReference>
<gene>
    <name evidence="4" type="ORF">ENV60_06210</name>
</gene>
<name>A0A7C4X991_UNCW3</name>
<dbReference type="SUPFAM" id="SSF109604">
    <property type="entry name" value="HD-domain/PDEase-like"/>
    <property type="match status" value="1"/>
</dbReference>
<dbReference type="Pfam" id="PF13487">
    <property type="entry name" value="HD_5"/>
    <property type="match status" value="1"/>
</dbReference>
<dbReference type="Gene3D" id="3.30.450.40">
    <property type="match status" value="1"/>
</dbReference>
<sequence length="439" mass="50025">MFTIFLGFEIIATVISFLFYLRKRQNITVLILLSVLALLTITNVLNILKFPFPIKVSEFLAIFIFVLIFFAILYSTKFFNEYERTVTHLKTLSDIDRIMLTGLTPKSITGGIKEKLISILDCDALAVYTVDIGRNCTVFTNHNLCEDFHAQTISKDNYFFWKIIEDKKPVLLTNISKDENFGFGALLKKYGFRSCIGVPLVLKGSPMGILLLLGNKKIYSKKDIQFIEGIARQLVIVIERLKAVQRIKEMNVESVLSLVQAIETRDPCTKGHSLQVAKLAREIARLLNMPEKNLELLEFAGLLHDVGKIAVPESILKKPGPLSSEEWLIMKKHPVHSAEIIKPIKNLSEIEEWIRFHHERWDGSGYPEGLKENQIPFEARILAICDAYSAMIGKRPYREGLTDEQARDEIKKFSGRQFDPVIVKTFLSLSKNFLKSLLG</sequence>
<dbReference type="PROSITE" id="PS51831">
    <property type="entry name" value="HD"/>
    <property type="match status" value="1"/>
</dbReference>
<keyword evidence="1" id="KW-1133">Transmembrane helix</keyword>
<dbReference type="InterPro" id="IPR003018">
    <property type="entry name" value="GAF"/>
</dbReference>
<dbReference type="PANTHER" id="PTHR43155">
    <property type="entry name" value="CYCLIC DI-GMP PHOSPHODIESTERASE PA4108-RELATED"/>
    <property type="match status" value="1"/>
</dbReference>